<name>A0ABD3HGC0_9MARC</name>
<sequence>MPRAKCPPPSPPTSGYNPAATPGYNPAPTPGYNPAAIPGYNPAATPGYNPPPTPGYNPAPTSGYNPAPTHDYNPKLWKSGSPEYNLVIKVSAGGVRQHKMISAYVLMGLSADSVGDLSAPPSKRI</sequence>
<evidence type="ECO:0000313" key="3">
    <source>
        <dbReference type="Proteomes" id="UP001633002"/>
    </source>
</evidence>
<dbReference type="Proteomes" id="UP001633002">
    <property type="component" value="Unassembled WGS sequence"/>
</dbReference>
<dbReference type="AlphaFoldDB" id="A0ABD3HGC0"/>
<dbReference type="EMBL" id="JBJQOH010000004">
    <property type="protein sequence ID" value="KAL3689395.1"/>
    <property type="molecule type" value="Genomic_DNA"/>
</dbReference>
<evidence type="ECO:0000256" key="1">
    <source>
        <dbReference type="SAM" id="MobiDB-lite"/>
    </source>
</evidence>
<organism evidence="2 3">
    <name type="scientific">Riccia sorocarpa</name>
    <dbReference type="NCBI Taxonomy" id="122646"/>
    <lineage>
        <taxon>Eukaryota</taxon>
        <taxon>Viridiplantae</taxon>
        <taxon>Streptophyta</taxon>
        <taxon>Embryophyta</taxon>
        <taxon>Marchantiophyta</taxon>
        <taxon>Marchantiopsida</taxon>
        <taxon>Marchantiidae</taxon>
        <taxon>Marchantiales</taxon>
        <taxon>Ricciaceae</taxon>
        <taxon>Riccia</taxon>
    </lineage>
</organism>
<reference evidence="2 3" key="1">
    <citation type="submission" date="2024-09" db="EMBL/GenBank/DDBJ databases">
        <title>Chromosome-scale assembly of Riccia sorocarpa.</title>
        <authorList>
            <person name="Paukszto L."/>
        </authorList>
    </citation>
    <scope>NUCLEOTIDE SEQUENCE [LARGE SCALE GENOMIC DNA]</scope>
    <source>
        <strain evidence="2">LP-2024</strain>
        <tissue evidence="2">Aerial parts of the thallus</tissue>
    </source>
</reference>
<feature type="compositionally biased region" description="Pro residues" evidence="1">
    <location>
        <begin position="1"/>
        <end position="12"/>
    </location>
</feature>
<accession>A0ABD3HGC0</accession>
<feature type="compositionally biased region" description="Pro residues" evidence="1">
    <location>
        <begin position="48"/>
        <end position="57"/>
    </location>
</feature>
<protein>
    <submittedName>
        <fullName evidence="2">Uncharacterized protein</fullName>
    </submittedName>
</protein>
<comment type="caution">
    <text evidence="2">The sequence shown here is derived from an EMBL/GenBank/DDBJ whole genome shotgun (WGS) entry which is preliminary data.</text>
</comment>
<proteinExistence type="predicted"/>
<evidence type="ECO:0000313" key="2">
    <source>
        <dbReference type="EMBL" id="KAL3689395.1"/>
    </source>
</evidence>
<feature type="region of interest" description="Disordered" evidence="1">
    <location>
        <begin position="1"/>
        <end position="76"/>
    </location>
</feature>
<gene>
    <name evidence="2" type="ORF">R1sor_015704</name>
</gene>
<keyword evidence="3" id="KW-1185">Reference proteome</keyword>